<dbReference type="Proteomes" id="UP001627154">
    <property type="component" value="Unassembled WGS sequence"/>
</dbReference>
<accession>A0ABD2WQ16</accession>
<organism evidence="1 2">
    <name type="scientific">Trichogramma kaykai</name>
    <dbReference type="NCBI Taxonomy" id="54128"/>
    <lineage>
        <taxon>Eukaryota</taxon>
        <taxon>Metazoa</taxon>
        <taxon>Ecdysozoa</taxon>
        <taxon>Arthropoda</taxon>
        <taxon>Hexapoda</taxon>
        <taxon>Insecta</taxon>
        <taxon>Pterygota</taxon>
        <taxon>Neoptera</taxon>
        <taxon>Endopterygota</taxon>
        <taxon>Hymenoptera</taxon>
        <taxon>Apocrita</taxon>
        <taxon>Proctotrupomorpha</taxon>
        <taxon>Chalcidoidea</taxon>
        <taxon>Trichogrammatidae</taxon>
        <taxon>Trichogramma</taxon>
    </lineage>
</organism>
<name>A0ABD2WQ16_9HYME</name>
<evidence type="ECO:0000313" key="2">
    <source>
        <dbReference type="Proteomes" id="UP001627154"/>
    </source>
</evidence>
<sequence>MMARRSAVKLSLSDYHSEVELMSPTINTSMLSQVVKMHQVAKDGRGRCFFKVASRLPLEKAAICKDGGNGKMKIFLVWQ</sequence>
<evidence type="ECO:0000313" key="1">
    <source>
        <dbReference type="EMBL" id="KAL3394572.1"/>
    </source>
</evidence>
<gene>
    <name evidence="1" type="ORF">TKK_011561</name>
</gene>
<protein>
    <submittedName>
        <fullName evidence="1">Uncharacterized protein</fullName>
    </submittedName>
</protein>
<proteinExistence type="predicted"/>
<dbReference type="EMBL" id="JBJJXI010000092">
    <property type="protein sequence ID" value="KAL3394572.1"/>
    <property type="molecule type" value="Genomic_DNA"/>
</dbReference>
<dbReference type="AlphaFoldDB" id="A0ABD2WQ16"/>
<comment type="caution">
    <text evidence="1">The sequence shown here is derived from an EMBL/GenBank/DDBJ whole genome shotgun (WGS) entry which is preliminary data.</text>
</comment>
<keyword evidence="2" id="KW-1185">Reference proteome</keyword>
<reference evidence="1 2" key="1">
    <citation type="journal article" date="2024" name="bioRxiv">
        <title>A reference genome for Trichogramma kaykai: A tiny desert-dwelling parasitoid wasp with competing sex-ratio distorters.</title>
        <authorList>
            <person name="Culotta J."/>
            <person name="Lindsey A.R."/>
        </authorList>
    </citation>
    <scope>NUCLEOTIDE SEQUENCE [LARGE SCALE GENOMIC DNA]</scope>
    <source>
        <strain evidence="1 2">KSX58</strain>
    </source>
</reference>